<evidence type="ECO:0000256" key="8">
    <source>
        <dbReference type="SAM" id="Phobius"/>
    </source>
</evidence>
<dbReference type="PANTHER" id="PTHR24221:SF654">
    <property type="entry name" value="ATP-BINDING CASSETTE SUB-FAMILY B MEMBER 6"/>
    <property type="match status" value="1"/>
</dbReference>
<dbReference type="PROSITE" id="PS50929">
    <property type="entry name" value="ABC_TM1F"/>
    <property type="match status" value="1"/>
</dbReference>
<sequence>MTARARRYLANAVAACGTPAIVRLLLAMLLGSVLEGAVLALLVPLIQLLAGSDHPQVPVVGASISPTTLVVLAGVAVLLRGTVQWWSAVTSADLRLRTLDALRLRALGGILEADWSYLATQRRSDVVHATTVEAERAEAAFELTLRMMVDALLLVASAVVAVIIEPRLGLPAIGCLLVVVLVARRGVRRSVDLGVEWTARTMLFSATVTDSLSSLRLIRAHEASAQWLRLLREASDGGRRVQRRYVEHTAGTQALVSFAALGIALLLVVLGRTMGLGVAELVALAVVTTRLLTTARALLGEGQAFAHFAPSLDAVERIIEETAHAEGLDTRPRSSAATRPPDGPGVGRVAGEERAGVSRPLLELRGVTVGYGEGAVLDGLDLEVPAGALVAVTGPSGAGKSTLLDVALGLLVPEAGEVLVDGMPVGDPRAWRARLGYVPQQTVLIPASVRENLTWSAGRELSDDALWAALEGAQVADVVRRLPDGIDTVLNDLAQLSGGEQQRLSIGRALARQPDLLVLDEATSSLDPATERAVLANLRATGAAILIATHRASIAEVADAVVALDPDHLFSNEAGPA</sequence>
<dbReference type="SMART" id="SM00382">
    <property type="entry name" value="AAA"/>
    <property type="match status" value="1"/>
</dbReference>
<feature type="region of interest" description="Disordered" evidence="7">
    <location>
        <begin position="324"/>
        <end position="351"/>
    </location>
</feature>
<dbReference type="InterPro" id="IPR003593">
    <property type="entry name" value="AAA+_ATPase"/>
</dbReference>
<keyword evidence="3" id="KW-0547">Nucleotide-binding</keyword>
<evidence type="ECO:0000256" key="6">
    <source>
        <dbReference type="ARBA" id="ARBA00023136"/>
    </source>
</evidence>
<reference evidence="12" key="1">
    <citation type="journal article" date="2019" name="Int. J. Syst. Evol. Microbiol.">
        <title>The Global Catalogue of Microorganisms (GCM) 10K type strain sequencing project: providing services to taxonomists for standard genome sequencing and annotation.</title>
        <authorList>
            <consortium name="The Broad Institute Genomics Platform"/>
            <consortium name="The Broad Institute Genome Sequencing Center for Infectious Disease"/>
            <person name="Wu L."/>
            <person name="Ma J."/>
        </authorList>
    </citation>
    <scope>NUCLEOTIDE SEQUENCE [LARGE SCALE GENOMIC DNA]</scope>
    <source>
        <strain evidence="12">JCM 16953</strain>
    </source>
</reference>
<dbReference type="Pfam" id="PF00664">
    <property type="entry name" value="ABC_membrane"/>
    <property type="match status" value="1"/>
</dbReference>
<evidence type="ECO:0000259" key="10">
    <source>
        <dbReference type="PROSITE" id="PS50929"/>
    </source>
</evidence>
<dbReference type="PANTHER" id="PTHR24221">
    <property type="entry name" value="ATP-BINDING CASSETTE SUB-FAMILY B"/>
    <property type="match status" value="1"/>
</dbReference>
<gene>
    <name evidence="11" type="ORF">GCM10022242_32080</name>
</gene>
<dbReference type="EMBL" id="BAABAH010000013">
    <property type="protein sequence ID" value="GAA3828265.1"/>
    <property type="molecule type" value="Genomic_DNA"/>
</dbReference>
<dbReference type="InterPro" id="IPR039421">
    <property type="entry name" value="Type_1_exporter"/>
</dbReference>
<evidence type="ECO:0000313" key="11">
    <source>
        <dbReference type="EMBL" id="GAA3828265.1"/>
    </source>
</evidence>
<keyword evidence="6 8" id="KW-0472">Membrane</keyword>
<keyword evidence="12" id="KW-1185">Reference proteome</keyword>
<dbReference type="SUPFAM" id="SSF90123">
    <property type="entry name" value="ABC transporter transmembrane region"/>
    <property type="match status" value="1"/>
</dbReference>
<organism evidence="11 12">
    <name type="scientific">Nocardioides panacisoli</name>
    <dbReference type="NCBI Taxonomy" id="627624"/>
    <lineage>
        <taxon>Bacteria</taxon>
        <taxon>Bacillati</taxon>
        <taxon>Actinomycetota</taxon>
        <taxon>Actinomycetes</taxon>
        <taxon>Propionibacteriales</taxon>
        <taxon>Nocardioidaceae</taxon>
        <taxon>Nocardioides</taxon>
    </lineage>
</organism>
<dbReference type="InterPro" id="IPR011527">
    <property type="entry name" value="ABC1_TM_dom"/>
</dbReference>
<dbReference type="InterPro" id="IPR017871">
    <property type="entry name" value="ABC_transporter-like_CS"/>
</dbReference>
<evidence type="ECO:0000256" key="7">
    <source>
        <dbReference type="SAM" id="MobiDB-lite"/>
    </source>
</evidence>
<evidence type="ECO:0000256" key="1">
    <source>
        <dbReference type="ARBA" id="ARBA00004651"/>
    </source>
</evidence>
<evidence type="ECO:0000256" key="4">
    <source>
        <dbReference type="ARBA" id="ARBA00022840"/>
    </source>
</evidence>
<feature type="transmembrane region" description="Helical" evidence="8">
    <location>
        <begin position="58"/>
        <end position="79"/>
    </location>
</feature>
<feature type="transmembrane region" description="Helical" evidence="8">
    <location>
        <begin position="21"/>
        <end position="46"/>
    </location>
</feature>
<dbReference type="Gene3D" id="1.20.1560.10">
    <property type="entry name" value="ABC transporter type 1, transmembrane domain"/>
    <property type="match status" value="1"/>
</dbReference>
<dbReference type="InterPro" id="IPR027417">
    <property type="entry name" value="P-loop_NTPase"/>
</dbReference>
<evidence type="ECO:0008006" key="13">
    <source>
        <dbReference type="Google" id="ProtNLM"/>
    </source>
</evidence>
<dbReference type="PROSITE" id="PS50893">
    <property type="entry name" value="ABC_TRANSPORTER_2"/>
    <property type="match status" value="1"/>
</dbReference>
<feature type="transmembrane region" description="Helical" evidence="8">
    <location>
        <begin position="249"/>
        <end position="270"/>
    </location>
</feature>
<comment type="caution">
    <text evidence="11">The sequence shown here is derived from an EMBL/GenBank/DDBJ whole genome shotgun (WGS) entry which is preliminary data.</text>
</comment>
<dbReference type="RefSeq" id="WP_344777274.1">
    <property type="nucleotide sequence ID" value="NZ_BAABAH010000013.1"/>
</dbReference>
<feature type="domain" description="ABC transporter" evidence="9">
    <location>
        <begin position="362"/>
        <end position="577"/>
    </location>
</feature>
<feature type="domain" description="ABC transmembrane type-1" evidence="10">
    <location>
        <begin position="24"/>
        <end position="271"/>
    </location>
</feature>
<keyword evidence="4" id="KW-0067">ATP-binding</keyword>
<dbReference type="Pfam" id="PF00005">
    <property type="entry name" value="ABC_tran"/>
    <property type="match status" value="1"/>
</dbReference>
<dbReference type="SUPFAM" id="SSF52540">
    <property type="entry name" value="P-loop containing nucleoside triphosphate hydrolases"/>
    <property type="match status" value="1"/>
</dbReference>
<protein>
    <recommendedName>
        <fullName evidence="13">ABC transporter ATP-binding protein</fullName>
    </recommendedName>
</protein>
<evidence type="ECO:0000256" key="5">
    <source>
        <dbReference type="ARBA" id="ARBA00022989"/>
    </source>
</evidence>
<keyword evidence="5 8" id="KW-1133">Transmembrane helix</keyword>
<name>A0ABP7IVT5_9ACTN</name>
<evidence type="ECO:0000256" key="2">
    <source>
        <dbReference type="ARBA" id="ARBA00022692"/>
    </source>
</evidence>
<dbReference type="CDD" id="cd03228">
    <property type="entry name" value="ABCC_MRP_Like"/>
    <property type="match status" value="1"/>
</dbReference>
<dbReference type="Proteomes" id="UP001501821">
    <property type="component" value="Unassembled WGS sequence"/>
</dbReference>
<dbReference type="InterPro" id="IPR003439">
    <property type="entry name" value="ABC_transporter-like_ATP-bd"/>
</dbReference>
<dbReference type="PROSITE" id="PS00211">
    <property type="entry name" value="ABC_TRANSPORTER_1"/>
    <property type="match status" value="1"/>
</dbReference>
<evidence type="ECO:0000259" key="9">
    <source>
        <dbReference type="PROSITE" id="PS50893"/>
    </source>
</evidence>
<accession>A0ABP7IVT5</accession>
<evidence type="ECO:0000256" key="3">
    <source>
        <dbReference type="ARBA" id="ARBA00022741"/>
    </source>
</evidence>
<proteinExistence type="predicted"/>
<comment type="subcellular location">
    <subcellularLocation>
        <location evidence="1">Cell membrane</location>
        <topology evidence="1">Multi-pass membrane protein</topology>
    </subcellularLocation>
</comment>
<dbReference type="Gene3D" id="3.40.50.300">
    <property type="entry name" value="P-loop containing nucleotide triphosphate hydrolases"/>
    <property type="match status" value="1"/>
</dbReference>
<keyword evidence="2 8" id="KW-0812">Transmembrane</keyword>
<dbReference type="InterPro" id="IPR036640">
    <property type="entry name" value="ABC1_TM_sf"/>
</dbReference>
<evidence type="ECO:0000313" key="12">
    <source>
        <dbReference type="Proteomes" id="UP001501821"/>
    </source>
</evidence>